<keyword evidence="3" id="KW-1185">Reference proteome</keyword>
<comment type="caution">
    <text evidence="2">The sequence shown here is derived from an EMBL/GenBank/DDBJ whole genome shotgun (WGS) entry which is preliminary data.</text>
</comment>
<name>A0ABQ9YI38_9EUKA</name>
<organism evidence="2 3">
    <name type="scientific">Blattamonas nauphoetae</name>
    <dbReference type="NCBI Taxonomy" id="2049346"/>
    <lineage>
        <taxon>Eukaryota</taxon>
        <taxon>Metamonada</taxon>
        <taxon>Preaxostyla</taxon>
        <taxon>Oxymonadida</taxon>
        <taxon>Blattamonas</taxon>
    </lineage>
</organism>
<proteinExistence type="predicted"/>
<reference evidence="2 3" key="1">
    <citation type="journal article" date="2022" name="bioRxiv">
        <title>Genomics of Preaxostyla Flagellates Illuminates Evolutionary Transitions and the Path Towards Mitochondrial Loss.</title>
        <authorList>
            <person name="Novak L.V.F."/>
            <person name="Treitli S.C."/>
            <person name="Pyrih J."/>
            <person name="Halakuc P."/>
            <person name="Pipaliya S.V."/>
            <person name="Vacek V."/>
            <person name="Brzon O."/>
            <person name="Soukal P."/>
            <person name="Eme L."/>
            <person name="Dacks J.B."/>
            <person name="Karnkowska A."/>
            <person name="Elias M."/>
            <person name="Hampl V."/>
        </authorList>
    </citation>
    <scope>NUCLEOTIDE SEQUENCE [LARGE SCALE GENOMIC DNA]</scope>
    <source>
        <strain evidence="2">NAU3</strain>
        <tissue evidence="2">Gut</tissue>
    </source>
</reference>
<feature type="signal peptide" evidence="1">
    <location>
        <begin position="1"/>
        <end position="21"/>
    </location>
</feature>
<feature type="chain" id="PRO_5045829499" evidence="1">
    <location>
        <begin position="22"/>
        <end position="872"/>
    </location>
</feature>
<dbReference type="EMBL" id="JARBJD010000006">
    <property type="protein sequence ID" value="KAK2963422.1"/>
    <property type="molecule type" value="Genomic_DNA"/>
</dbReference>
<evidence type="ECO:0000313" key="3">
    <source>
        <dbReference type="Proteomes" id="UP001281761"/>
    </source>
</evidence>
<accession>A0ABQ9YI38</accession>
<dbReference type="Proteomes" id="UP001281761">
    <property type="component" value="Unassembled WGS sequence"/>
</dbReference>
<keyword evidence="1" id="KW-0732">Signal</keyword>
<gene>
    <name evidence="2" type="ORF">BLNAU_1463</name>
</gene>
<evidence type="ECO:0000313" key="2">
    <source>
        <dbReference type="EMBL" id="KAK2963422.1"/>
    </source>
</evidence>
<evidence type="ECO:0000256" key="1">
    <source>
        <dbReference type="SAM" id="SignalP"/>
    </source>
</evidence>
<protein>
    <submittedName>
        <fullName evidence="2">Uncharacterized protein</fullName>
    </submittedName>
</protein>
<sequence length="872" mass="95667">MRPHIFLSVPLIVSLFHLTFHADVLPEGDLLNLKPILEELTDARTSNTGHRNEPIHLHGQYHLFEYVVRSVNISIVGAQSTSIVWSKTEDSQDISNTELTSMLIVTNSTVALSSLRLICHGDHSSVATIIQSSLSVSNCEINPAPSTSPFLSTCTLGDTSMLTVFNTQVNWKQHATSLPLVGTIPHNHKSLMSESSENSIFLSEPDQTTCVLSIVGSGLSFSNTALPLATGPLFDFGLNENNTQQSPLAASVSLTTSVMTNVTSRRRFIRDTLGFPLASQRLISLSISECTNHLYGCGCLDMNLGSALCCQNSSFSKCEASAEPTEGPPTVYLQHRTTHFDHARFTAFTQFDSCTFRDMRADRGGAIDSNEIKVSLSVTKCSFVRCTAIRLGGSIFFYPFFSTSAITVSQSSFVSGSADQGGAMQISRCQLASITDCVFLISTQNVRSWIVLHAMPRSSHSFELSFQKCHHQTVNDGTINIEKTEKNTGPSAKLHSTLSLNSTQATSDASSFTDCDTDKNPVRVYTPRNPCHSKLVSCVASADNRTAKSALTVDKPISKTVLMLVDNTNGMISFDFSSDSTSSESELFGEWELLQYESNYSLPKQQAKTELAEEQETEEYLAKGDVVDIGLSETQNIVAVNQLKGETTNNLSTFGAPRHETRIQNPKPIETEKIQKALTEQLLRVMQKMPTAQVLQNLNPHWVLFGNDTEVHFKVVDDQTRNQSLGEKMNNPNGGILSDGIHRKKARRTTNLNRNREATKKLDWFSARPAVVGNRDWAAPQLQPLQLYALLSDAAISAANPRLAQLAPLFPASSNTIASSRGTFYLCDRFYCGCVLAALQRSASYWTSGSPILHCLHTALTSHLTLHIVITR</sequence>